<dbReference type="PANTHER" id="PTHR22602">
    <property type="entry name" value="TRANSFERASE CAF17, MITOCHONDRIAL-RELATED"/>
    <property type="match status" value="1"/>
</dbReference>
<dbReference type="InterPro" id="IPR045179">
    <property type="entry name" value="YgfZ/GcvT"/>
</dbReference>
<accession>A0A7R9QIS9</accession>
<evidence type="ECO:0000256" key="2">
    <source>
        <dbReference type="ARBA" id="ARBA00022946"/>
    </source>
</evidence>
<dbReference type="EMBL" id="CAJPVJ010002640">
    <property type="protein sequence ID" value="CAG2166584.1"/>
    <property type="molecule type" value="Genomic_DNA"/>
</dbReference>
<evidence type="ECO:0000256" key="1">
    <source>
        <dbReference type="ARBA" id="ARBA00004173"/>
    </source>
</evidence>
<gene>
    <name evidence="5" type="ORF">ONB1V03_LOCUS6099</name>
</gene>
<evidence type="ECO:0000259" key="4">
    <source>
        <dbReference type="Pfam" id="PF25455"/>
    </source>
</evidence>
<name>A0A7R9QIS9_9ACAR</name>
<dbReference type="GO" id="GO:0005759">
    <property type="term" value="C:mitochondrial matrix"/>
    <property type="evidence" value="ECO:0007669"/>
    <property type="project" value="TreeGrafter"/>
</dbReference>
<evidence type="ECO:0000313" key="5">
    <source>
        <dbReference type="EMBL" id="CAD7647146.1"/>
    </source>
</evidence>
<keyword evidence="6" id="KW-1185">Reference proteome</keyword>
<protein>
    <recommendedName>
        <fullName evidence="4">CAF17 C-terminal domain-containing protein</fullName>
    </recommendedName>
</protein>
<dbReference type="Pfam" id="PF25455">
    <property type="entry name" value="Beta-barrel_CAF17_C"/>
    <property type="match status" value="1"/>
</dbReference>
<evidence type="ECO:0000256" key="3">
    <source>
        <dbReference type="ARBA" id="ARBA00023128"/>
    </source>
</evidence>
<keyword evidence="2" id="KW-0809">Transit peptide</keyword>
<evidence type="ECO:0000313" key="6">
    <source>
        <dbReference type="Proteomes" id="UP000728032"/>
    </source>
</evidence>
<dbReference type="PANTHER" id="PTHR22602:SF0">
    <property type="entry name" value="TRANSFERASE CAF17, MITOCHONDRIAL-RELATED"/>
    <property type="match status" value="1"/>
</dbReference>
<organism evidence="5">
    <name type="scientific">Oppiella nova</name>
    <dbReference type="NCBI Taxonomy" id="334625"/>
    <lineage>
        <taxon>Eukaryota</taxon>
        <taxon>Metazoa</taxon>
        <taxon>Ecdysozoa</taxon>
        <taxon>Arthropoda</taxon>
        <taxon>Chelicerata</taxon>
        <taxon>Arachnida</taxon>
        <taxon>Acari</taxon>
        <taxon>Acariformes</taxon>
        <taxon>Sarcoptiformes</taxon>
        <taxon>Oribatida</taxon>
        <taxon>Brachypylina</taxon>
        <taxon>Oppioidea</taxon>
        <taxon>Oppiidae</taxon>
        <taxon>Oppiella</taxon>
    </lineage>
</organism>
<dbReference type="OrthoDB" id="191995at2759"/>
<dbReference type="Gene3D" id="3.30.1360.120">
    <property type="entry name" value="Probable tRNA modification gtpase trme, domain 1"/>
    <property type="match status" value="1"/>
</dbReference>
<dbReference type="InterPro" id="IPR027266">
    <property type="entry name" value="TrmE/GcvT-like"/>
</dbReference>
<dbReference type="GO" id="GO:0016226">
    <property type="term" value="P:iron-sulfur cluster assembly"/>
    <property type="evidence" value="ECO:0007669"/>
    <property type="project" value="TreeGrafter"/>
</dbReference>
<sequence>MFHRLCCGLWRRHLLTDHKIRSYVVRKSHFCAIKLTNKRLIRVSGSESFIYLQSLLTNDLRHLLDGEEVVPRSCVYSFMLSSLGRVLADIFVYKAKILSAGELILEVDSSLANALRRLLICYNINRNISVEAVEDIDLWALIPKTFDPRFNENNDFVLQEVVSDDFQLVADPRIPQMGYRLLTRIGGKRFEDILGFIDDKRIDEGTVADYHTYRYKLGVSEGSEDLLSGFYYPFEMNGDYLNAISVDKGLYVSEEKTIKVYMKKPIIKRVVPIEFLCNQSQLARHSPPPSTQIRSSQMRNAGDLRNRKGVHGIACLRILSNETPVQHKDLVHIQSGLPLRTWIPEWWPQRIDRIYLPEVDYPLNLFNIIPVEN</sequence>
<dbReference type="InterPro" id="IPR057460">
    <property type="entry name" value="CAF17_C"/>
</dbReference>
<reference evidence="5" key="1">
    <citation type="submission" date="2020-11" db="EMBL/GenBank/DDBJ databases">
        <authorList>
            <person name="Tran Van P."/>
        </authorList>
    </citation>
    <scope>NUCLEOTIDE SEQUENCE</scope>
</reference>
<keyword evidence="3" id="KW-0496">Mitochondrion</keyword>
<dbReference type="AlphaFoldDB" id="A0A7R9QIS9"/>
<dbReference type="Proteomes" id="UP000728032">
    <property type="component" value="Unassembled WGS sequence"/>
</dbReference>
<dbReference type="EMBL" id="OC917465">
    <property type="protein sequence ID" value="CAD7647146.1"/>
    <property type="molecule type" value="Genomic_DNA"/>
</dbReference>
<proteinExistence type="predicted"/>
<dbReference type="SUPFAM" id="SSF103025">
    <property type="entry name" value="Folate-binding domain"/>
    <property type="match status" value="1"/>
</dbReference>
<comment type="subcellular location">
    <subcellularLocation>
        <location evidence="1">Mitochondrion</location>
    </subcellularLocation>
</comment>
<feature type="domain" description="CAF17 C-terminal" evidence="4">
    <location>
        <begin position="268"/>
        <end position="349"/>
    </location>
</feature>